<reference evidence="2" key="1">
    <citation type="submission" date="2021-05" db="EMBL/GenBank/DDBJ databases">
        <title>Whole genome sequence of Curtobacterium flaccumfaciens pv. flaccumfaciens strain CFBP 3417.</title>
        <authorList>
            <person name="Osdaghi E."/>
            <person name="Taghouti G."/>
            <person name="Portier P."/>
            <person name="Fazliarab A."/>
            <person name="Taghavi S.M."/>
            <person name="Briand M."/>
            <person name="Le-Saux M."/>
            <person name="Jacques M.-A."/>
        </authorList>
    </citation>
    <scope>NUCLEOTIDE SEQUENCE</scope>
    <source>
        <strain evidence="2">CFBP 3417</strain>
    </source>
</reference>
<organism evidence="2 3">
    <name type="scientific">Curtobacterium flaccumfaciens pv. flaccumfaciens</name>
    <dbReference type="NCBI Taxonomy" id="138532"/>
    <lineage>
        <taxon>Bacteria</taxon>
        <taxon>Bacillati</taxon>
        <taxon>Actinomycetota</taxon>
        <taxon>Actinomycetes</taxon>
        <taxon>Micrococcales</taxon>
        <taxon>Microbacteriaceae</taxon>
        <taxon>Curtobacterium</taxon>
    </lineage>
</organism>
<dbReference type="RefSeq" id="WP_071251735.1">
    <property type="nucleotide sequence ID" value="NZ_JAHEWX010000035.1"/>
</dbReference>
<feature type="chain" id="PRO_5040154579" evidence="1">
    <location>
        <begin position="27"/>
        <end position="172"/>
    </location>
</feature>
<sequence length="172" mass="18629">MKTSVKSALVAAATISLLLASGTAAEATQPREPRAAWGYYNKVVNKSKKSHHTGSQILASCGSRTSSMNCGLTKGRAATRTIGLEFGATRKWAAGKLNFSASRTQSVSVTCSRQRVPKGRMLVAYPVGNRYKYKIEKHMTGAGKDYVTGRSGWLYAFNPGSARVTCDIIRYR</sequence>
<evidence type="ECO:0000313" key="3">
    <source>
        <dbReference type="Proteomes" id="UP000709437"/>
    </source>
</evidence>
<comment type="caution">
    <text evidence="2">The sequence shown here is derived from an EMBL/GenBank/DDBJ whole genome shotgun (WGS) entry which is preliminary data.</text>
</comment>
<name>A0A9Q2ZRG5_9MICO</name>
<dbReference type="EMBL" id="JAHEWX010000035">
    <property type="protein sequence ID" value="MBT1543532.1"/>
    <property type="molecule type" value="Genomic_DNA"/>
</dbReference>
<evidence type="ECO:0000256" key="1">
    <source>
        <dbReference type="SAM" id="SignalP"/>
    </source>
</evidence>
<evidence type="ECO:0000313" key="2">
    <source>
        <dbReference type="EMBL" id="MBT1543532.1"/>
    </source>
</evidence>
<gene>
    <name evidence="2" type="ORF">KK103_17355</name>
</gene>
<keyword evidence="1" id="KW-0732">Signal</keyword>
<feature type="signal peptide" evidence="1">
    <location>
        <begin position="1"/>
        <end position="26"/>
    </location>
</feature>
<dbReference type="Proteomes" id="UP000709437">
    <property type="component" value="Unassembled WGS sequence"/>
</dbReference>
<proteinExistence type="predicted"/>
<protein>
    <submittedName>
        <fullName evidence="2">Uncharacterized protein</fullName>
    </submittedName>
</protein>
<dbReference type="AlphaFoldDB" id="A0A9Q2ZRG5"/>
<accession>A0A9Q2ZRG5</accession>